<proteinExistence type="predicted"/>
<dbReference type="Proteomes" id="UP000694228">
    <property type="component" value="Chromosome"/>
</dbReference>
<name>A0A8F5VN27_METHU</name>
<sequence>MCENTDGKQAGYLTIRTGTLGGFDTIVSPVLANSAGGRICRLEFDIPQLYVTGYHVCLCLSSSMDIHMQSLS</sequence>
<reference evidence="1 2" key="1">
    <citation type="submission" date="2021-06" db="EMBL/GenBank/DDBJ databases">
        <title>Complete genome sequence of the secondary alcohol utilizing methanogen Methanospirillum hungatei strain GP1.</title>
        <authorList>
            <person name="Day L.A."/>
            <person name="Costa K.C."/>
        </authorList>
    </citation>
    <scope>NUCLEOTIDE SEQUENCE [LARGE SCALE GENOMIC DNA]</scope>
    <source>
        <strain evidence="1 2">GP1</strain>
    </source>
</reference>
<dbReference type="EMBL" id="CP077107">
    <property type="protein sequence ID" value="QXO94763.1"/>
    <property type="molecule type" value="Genomic_DNA"/>
</dbReference>
<evidence type="ECO:0000313" key="1">
    <source>
        <dbReference type="EMBL" id="QXO94763.1"/>
    </source>
</evidence>
<evidence type="ECO:0000313" key="2">
    <source>
        <dbReference type="Proteomes" id="UP000694228"/>
    </source>
</evidence>
<accession>A0A8F5VN27</accession>
<protein>
    <submittedName>
        <fullName evidence="1">Uncharacterized protein</fullName>
    </submittedName>
</protein>
<organism evidence="1 2">
    <name type="scientific">Methanospirillum hungatei</name>
    <dbReference type="NCBI Taxonomy" id="2203"/>
    <lineage>
        <taxon>Archaea</taxon>
        <taxon>Methanobacteriati</taxon>
        <taxon>Methanobacteriota</taxon>
        <taxon>Stenosarchaea group</taxon>
        <taxon>Methanomicrobia</taxon>
        <taxon>Methanomicrobiales</taxon>
        <taxon>Methanospirillaceae</taxon>
        <taxon>Methanospirillum</taxon>
    </lineage>
</organism>
<gene>
    <name evidence="1" type="ORF">KSK55_15885</name>
</gene>
<dbReference type="AlphaFoldDB" id="A0A8F5VN27"/>